<sequence>MRCYNCHCFTLLDFCPSCLEELAELSLNHRILDNSFKVYSFYKYSEIKHLLYSKHKFYGYFVLNALAKLSFARFDEFFSPQVMINAVPLDDRVENGLYSHSALLARHLKSPFIKPLYRTLYAKSHLKYSGKSMNFRLKNKRNYELLKIPKYPVILVDDIITSGSSLMQAKQILEKNQISVLFALVLADAKD</sequence>
<gene>
    <name evidence="2" type="ORF">AAH949_02630</name>
</gene>
<reference evidence="2" key="1">
    <citation type="submission" date="2024-05" db="EMBL/GenBank/DDBJ databases">
        <title>Campylobacter coli isolated from environmental waters in Slovenia.</title>
        <authorList>
            <person name="Zautner A.E."/>
            <person name="Bunk B."/>
            <person name="Riedel T."/>
            <person name="Sproeer C."/>
        </authorList>
    </citation>
    <scope>NUCLEOTIDE SEQUENCE</scope>
    <source>
        <strain evidence="2">CCS1377</strain>
    </source>
</reference>
<dbReference type="InterPro" id="IPR029057">
    <property type="entry name" value="PRTase-like"/>
</dbReference>
<dbReference type="InterPro" id="IPR000836">
    <property type="entry name" value="PRTase_dom"/>
</dbReference>
<organism evidence="2">
    <name type="scientific">Campylobacter sp. CCS1377</name>
    <dbReference type="NCBI Taxonomy" id="3158229"/>
    <lineage>
        <taxon>Bacteria</taxon>
        <taxon>Pseudomonadati</taxon>
        <taxon>Campylobacterota</taxon>
        <taxon>Epsilonproteobacteria</taxon>
        <taxon>Campylobacterales</taxon>
        <taxon>Campylobacteraceae</taxon>
        <taxon>Campylobacter</taxon>
    </lineage>
</organism>
<dbReference type="PANTHER" id="PTHR47505">
    <property type="entry name" value="DNA UTILIZATION PROTEIN YHGH"/>
    <property type="match status" value="1"/>
</dbReference>
<dbReference type="InterPro" id="IPR051910">
    <property type="entry name" value="ComF/GntX_DNA_util-trans"/>
</dbReference>
<evidence type="ECO:0000256" key="1">
    <source>
        <dbReference type="ARBA" id="ARBA00008007"/>
    </source>
</evidence>
<dbReference type="PANTHER" id="PTHR47505:SF1">
    <property type="entry name" value="DNA UTILIZATION PROTEIN YHGH"/>
    <property type="match status" value="1"/>
</dbReference>
<dbReference type="EMBL" id="CP155620">
    <property type="protein sequence ID" value="XBJ29750.1"/>
    <property type="molecule type" value="Genomic_DNA"/>
</dbReference>
<dbReference type="Gene3D" id="3.40.50.2020">
    <property type="match status" value="1"/>
</dbReference>
<dbReference type="SUPFAM" id="SSF53271">
    <property type="entry name" value="PRTase-like"/>
    <property type="match status" value="1"/>
</dbReference>
<comment type="similarity">
    <text evidence="1">Belongs to the ComF/GntX family.</text>
</comment>
<dbReference type="AlphaFoldDB" id="A0AAU7E741"/>
<evidence type="ECO:0000313" key="2">
    <source>
        <dbReference type="EMBL" id="XBJ29750.1"/>
    </source>
</evidence>
<dbReference type="CDD" id="cd06223">
    <property type="entry name" value="PRTases_typeI"/>
    <property type="match status" value="1"/>
</dbReference>
<accession>A0AAU7E741</accession>
<dbReference type="RefSeq" id="WP_348518900.1">
    <property type="nucleotide sequence ID" value="NZ_CP155620.1"/>
</dbReference>
<protein>
    <submittedName>
        <fullName evidence="2">ComF family protein</fullName>
    </submittedName>
</protein>
<name>A0AAU7E741_9BACT</name>
<proteinExistence type="inferred from homology"/>